<dbReference type="Pfam" id="PF07859">
    <property type="entry name" value="Abhydrolase_3"/>
    <property type="match status" value="1"/>
</dbReference>
<dbReference type="SUPFAM" id="SSF53474">
    <property type="entry name" value="alpha/beta-Hydrolases"/>
    <property type="match status" value="1"/>
</dbReference>
<evidence type="ECO:0000256" key="3">
    <source>
        <dbReference type="SAM" id="MobiDB-lite"/>
    </source>
</evidence>
<dbReference type="PANTHER" id="PTHR23024">
    <property type="entry name" value="ARYLACETAMIDE DEACETYLASE"/>
    <property type="match status" value="1"/>
</dbReference>
<protein>
    <submittedName>
        <fullName evidence="6">Probable carboxylesterase 13 isoform X2</fullName>
    </submittedName>
</protein>
<dbReference type="RefSeq" id="XP_048135779.1">
    <property type="nucleotide sequence ID" value="XM_048279822.1"/>
</dbReference>
<keyword evidence="5" id="KW-1185">Reference proteome</keyword>
<dbReference type="PROSITE" id="PS01174">
    <property type="entry name" value="LIPASE_GDXG_SER"/>
    <property type="match status" value="1"/>
</dbReference>
<dbReference type="PANTHER" id="PTHR23024:SF467">
    <property type="entry name" value="CARBOXYLESTERASE 12-RELATED"/>
    <property type="match status" value="1"/>
</dbReference>
<dbReference type="Proteomes" id="UP000827889">
    <property type="component" value="Chromosome 5"/>
</dbReference>
<feature type="active site" evidence="2">
    <location>
        <position position="169"/>
    </location>
</feature>
<evidence type="ECO:0000313" key="5">
    <source>
        <dbReference type="Proteomes" id="UP000827889"/>
    </source>
</evidence>
<feature type="region of interest" description="Disordered" evidence="3">
    <location>
        <begin position="214"/>
        <end position="290"/>
    </location>
</feature>
<proteinExistence type="inferred from homology"/>
<evidence type="ECO:0000259" key="4">
    <source>
        <dbReference type="Pfam" id="PF07859"/>
    </source>
</evidence>
<feature type="domain" description="Alpha/beta hydrolase fold-3" evidence="4">
    <location>
        <begin position="81"/>
        <end position="182"/>
    </location>
</feature>
<feature type="compositionally biased region" description="Basic and acidic residues" evidence="3">
    <location>
        <begin position="262"/>
        <end position="279"/>
    </location>
</feature>
<gene>
    <name evidence="6" type="primary">LOC115737233</name>
</gene>
<evidence type="ECO:0000256" key="2">
    <source>
        <dbReference type="PROSITE-ProRule" id="PRU10038"/>
    </source>
</evidence>
<accession>A0ABM3HGP3</accession>
<dbReference type="InterPro" id="IPR050466">
    <property type="entry name" value="Carboxylest/Gibb_receptor"/>
</dbReference>
<reference evidence="6" key="1">
    <citation type="submission" date="2025-08" db="UniProtKB">
        <authorList>
            <consortium name="RefSeq"/>
        </authorList>
    </citation>
    <scope>IDENTIFICATION</scope>
    <source>
        <tissue evidence="6">Leaf</tissue>
    </source>
</reference>
<dbReference type="InterPro" id="IPR029058">
    <property type="entry name" value="AB_hydrolase_fold"/>
</dbReference>
<evidence type="ECO:0000256" key="1">
    <source>
        <dbReference type="ARBA" id="ARBA00010515"/>
    </source>
</evidence>
<dbReference type="InterPro" id="IPR013094">
    <property type="entry name" value="AB_hydrolase_3"/>
</dbReference>
<dbReference type="GeneID" id="115737233"/>
<evidence type="ECO:0000313" key="6">
    <source>
        <dbReference type="RefSeq" id="XP_048135779.1"/>
    </source>
</evidence>
<sequence length="290" mass="31367">MTSSEIAHDFSPHLRVYKDGRVERLEGTATVPPSYDRDTGVLSKDVAISASTPSLSARVYIPTATTINHRSGANRRKLPLLVYFHGGAFCLESPFSPMYHNYLNSLASEADAVAVSVHYRRAPEHPLPAAYDDSWIALEWVSSHSGGDGPDKWLSAYADLRKVYVAGDSAGGNIAHHMGLRFAIFHGQRTARRRENRPCDPVLARRAVALGVPVSHGRVRRPANQPGEGSEALEHGLRSSPHLHRGEGRAEGARVALSGLAGEERMGRKGGGDGGERRGSPVSSVQSNKR</sequence>
<dbReference type="InterPro" id="IPR033140">
    <property type="entry name" value="Lipase_GDXG_put_SER_AS"/>
</dbReference>
<comment type="similarity">
    <text evidence="1">Belongs to the 'GDXG' lipolytic enzyme family.</text>
</comment>
<dbReference type="Gene3D" id="3.40.50.1820">
    <property type="entry name" value="alpha/beta hydrolase"/>
    <property type="match status" value="1"/>
</dbReference>
<organism evidence="5 6">
    <name type="scientific">Rhodamnia argentea</name>
    <dbReference type="NCBI Taxonomy" id="178133"/>
    <lineage>
        <taxon>Eukaryota</taxon>
        <taxon>Viridiplantae</taxon>
        <taxon>Streptophyta</taxon>
        <taxon>Embryophyta</taxon>
        <taxon>Tracheophyta</taxon>
        <taxon>Spermatophyta</taxon>
        <taxon>Magnoliopsida</taxon>
        <taxon>eudicotyledons</taxon>
        <taxon>Gunneridae</taxon>
        <taxon>Pentapetalae</taxon>
        <taxon>rosids</taxon>
        <taxon>malvids</taxon>
        <taxon>Myrtales</taxon>
        <taxon>Myrtaceae</taxon>
        <taxon>Myrtoideae</taxon>
        <taxon>Myrteae</taxon>
        <taxon>Australasian group</taxon>
        <taxon>Rhodamnia</taxon>
    </lineage>
</organism>
<feature type="compositionally biased region" description="Polar residues" evidence="3">
    <location>
        <begin position="281"/>
        <end position="290"/>
    </location>
</feature>
<name>A0ABM3HGP3_9MYRT</name>